<reference evidence="2" key="1">
    <citation type="submission" date="2020-02" db="EMBL/GenBank/DDBJ databases">
        <authorList>
            <person name="Meier V. D."/>
        </authorList>
    </citation>
    <scope>NUCLEOTIDE SEQUENCE</scope>
    <source>
        <strain evidence="2">AVDCRST_MAG51</strain>
    </source>
</reference>
<protein>
    <submittedName>
        <fullName evidence="2">Urocanate hydratase</fullName>
        <ecNumber evidence="2">4.2.1.49</ecNumber>
    </submittedName>
</protein>
<keyword evidence="2" id="KW-0456">Lyase</keyword>
<feature type="compositionally biased region" description="Low complexity" evidence="1">
    <location>
        <begin position="75"/>
        <end position="94"/>
    </location>
</feature>
<dbReference type="GO" id="GO:0016153">
    <property type="term" value="F:urocanate hydratase activity"/>
    <property type="evidence" value="ECO:0007669"/>
    <property type="project" value="UniProtKB-EC"/>
</dbReference>
<sequence>VRPLASPLPCRRPAPGARAARIAAQLRRLVHRGGLPHDPEQPGPGGRREPGRAGRLRRHRQGGAQLAGVRRHPRFAAQAQARRDAAGAVGQAGRRVPHPCGRTPGVD</sequence>
<gene>
    <name evidence="2" type="ORF">AVDCRST_MAG51-2570</name>
</gene>
<evidence type="ECO:0000256" key="1">
    <source>
        <dbReference type="SAM" id="MobiDB-lite"/>
    </source>
</evidence>
<organism evidence="2">
    <name type="scientific">uncultured Ramlibacter sp</name>
    <dbReference type="NCBI Taxonomy" id="260755"/>
    <lineage>
        <taxon>Bacteria</taxon>
        <taxon>Pseudomonadati</taxon>
        <taxon>Pseudomonadota</taxon>
        <taxon>Betaproteobacteria</taxon>
        <taxon>Burkholderiales</taxon>
        <taxon>Comamonadaceae</taxon>
        <taxon>Ramlibacter</taxon>
        <taxon>environmental samples</taxon>
    </lineage>
</organism>
<dbReference type="EC" id="4.2.1.49" evidence="2"/>
<dbReference type="AlphaFoldDB" id="A0A6J4Q1W7"/>
<feature type="region of interest" description="Disordered" evidence="1">
    <location>
        <begin position="29"/>
        <end position="107"/>
    </location>
</feature>
<name>A0A6J4Q1W7_9BURK</name>
<feature type="non-terminal residue" evidence="2">
    <location>
        <position position="1"/>
    </location>
</feature>
<accession>A0A6J4Q1W7</accession>
<evidence type="ECO:0000313" key="2">
    <source>
        <dbReference type="EMBL" id="CAA9429804.1"/>
    </source>
</evidence>
<feature type="non-terminal residue" evidence="2">
    <location>
        <position position="107"/>
    </location>
</feature>
<dbReference type="EMBL" id="CADCUX010000548">
    <property type="protein sequence ID" value="CAA9429804.1"/>
    <property type="molecule type" value="Genomic_DNA"/>
</dbReference>
<feature type="compositionally biased region" description="Basic and acidic residues" evidence="1">
    <location>
        <begin position="35"/>
        <end position="52"/>
    </location>
</feature>
<proteinExistence type="predicted"/>